<dbReference type="EMBL" id="BQXU01000008">
    <property type="protein sequence ID" value="GKT43995.1"/>
    <property type="molecule type" value="Genomic_DNA"/>
</dbReference>
<reference evidence="1 2" key="1">
    <citation type="submission" date="2022-03" db="EMBL/GenBank/DDBJ databases">
        <title>Genome data of Colletotrichum spp.</title>
        <authorList>
            <person name="Utami Y.D."/>
            <person name="Hiruma K."/>
        </authorList>
    </citation>
    <scope>NUCLEOTIDE SEQUENCE [LARGE SCALE GENOMIC DNA]</scope>
    <source>
        <strain evidence="1 2">MAFF 239500</strain>
    </source>
</reference>
<name>A0AA37LCD2_9PEZI</name>
<dbReference type="Proteomes" id="UP001055115">
    <property type="component" value="Unassembled WGS sequence"/>
</dbReference>
<protein>
    <submittedName>
        <fullName evidence="1">Uncharacterized protein</fullName>
    </submittedName>
</protein>
<dbReference type="GeneID" id="73324978"/>
<evidence type="ECO:0000313" key="1">
    <source>
        <dbReference type="EMBL" id="GKT43995.1"/>
    </source>
</evidence>
<proteinExistence type="predicted"/>
<accession>A0AA37LCD2</accession>
<sequence length="87" mass="9205">MKAAAVAPLLRGSALAAKDIVPGRWTTCSNIPAKQSEHSQLCAPGGKAAITCHKSRWDGGYFIGFDLSETVVDNDYIATLTDPVTKV</sequence>
<dbReference type="AlphaFoldDB" id="A0AA37LCD2"/>
<keyword evidence="2" id="KW-1185">Reference proteome</keyword>
<comment type="caution">
    <text evidence="1">The sequence shown here is derived from an EMBL/GenBank/DDBJ whole genome shotgun (WGS) entry which is preliminary data.</text>
</comment>
<dbReference type="RefSeq" id="XP_049126345.1">
    <property type="nucleotide sequence ID" value="XM_049270388.1"/>
</dbReference>
<gene>
    <name evidence="1" type="ORF">ColSpa_04176</name>
</gene>
<evidence type="ECO:0000313" key="2">
    <source>
        <dbReference type="Proteomes" id="UP001055115"/>
    </source>
</evidence>
<organism evidence="1 2">
    <name type="scientific">Colletotrichum spaethianum</name>
    <dbReference type="NCBI Taxonomy" id="700344"/>
    <lineage>
        <taxon>Eukaryota</taxon>
        <taxon>Fungi</taxon>
        <taxon>Dikarya</taxon>
        <taxon>Ascomycota</taxon>
        <taxon>Pezizomycotina</taxon>
        <taxon>Sordariomycetes</taxon>
        <taxon>Hypocreomycetidae</taxon>
        <taxon>Glomerellales</taxon>
        <taxon>Glomerellaceae</taxon>
        <taxon>Colletotrichum</taxon>
        <taxon>Colletotrichum spaethianum species complex</taxon>
    </lineage>
</organism>